<dbReference type="EMBL" id="CDSC02000260">
    <property type="protein sequence ID" value="SEH84667.1"/>
    <property type="molecule type" value="Genomic_DNA"/>
</dbReference>
<dbReference type="Proteomes" id="UP000198988">
    <property type="component" value="Unassembled WGS sequence"/>
</dbReference>
<evidence type="ECO:0000313" key="1">
    <source>
        <dbReference type="EMBL" id="SEH84667.1"/>
    </source>
</evidence>
<organism evidence="1 2">
    <name type="scientific">Bathymodiolus azoricus thioautotrophic gill symbiont</name>
    <dbReference type="NCBI Taxonomy" id="235205"/>
    <lineage>
        <taxon>Bacteria</taxon>
        <taxon>Pseudomonadati</taxon>
        <taxon>Pseudomonadota</taxon>
        <taxon>Gammaproteobacteria</taxon>
        <taxon>sulfur-oxidizing symbionts</taxon>
    </lineage>
</organism>
<accession>A0A1H6LJ94</accession>
<dbReference type="AlphaFoldDB" id="A0A1H6LJ94"/>
<sequence>MAIDKLRTASPPPVYLISTEPTCPATITLLMFNIYHSFFL</sequence>
<name>A0A1H6LJ94_9GAMM</name>
<evidence type="ECO:0000313" key="2">
    <source>
        <dbReference type="Proteomes" id="UP000198988"/>
    </source>
</evidence>
<reference evidence="2" key="1">
    <citation type="submission" date="2016-06" db="EMBL/GenBank/DDBJ databases">
        <authorList>
            <person name="Petersen J."/>
            <person name="Sayavedra L."/>
        </authorList>
    </citation>
    <scope>NUCLEOTIDE SEQUENCE [LARGE SCALE GENOMIC DNA]</scope>
    <source>
        <strain evidence="2">BazSymA</strain>
    </source>
</reference>
<proteinExistence type="predicted"/>
<protein>
    <submittedName>
        <fullName evidence="1">Uncharacterized protein</fullName>
    </submittedName>
</protein>
<gene>
    <name evidence="1" type="ORF">BAZSYMA_ACONTIG102750_0</name>
</gene>